<evidence type="ECO:0008006" key="3">
    <source>
        <dbReference type="Google" id="ProtNLM"/>
    </source>
</evidence>
<organism evidence="1 2">
    <name type="scientific">Owenweeksia hongkongensis (strain DSM 17368 / CIP 108786 / JCM 12287 / NRRL B-23963 / UST20020801)</name>
    <dbReference type="NCBI Taxonomy" id="926562"/>
    <lineage>
        <taxon>Bacteria</taxon>
        <taxon>Pseudomonadati</taxon>
        <taxon>Bacteroidota</taxon>
        <taxon>Flavobacteriia</taxon>
        <taxon>Flavobacteriales</taxon>
        <taxon>Owenweeksiaceae</taxon>
        <taxon>Owenweeksia</taxon>
    </lineage>
</organism>
<gene>
    <name evidence="1" type="ordered locus">Oweho_1353</name>
</gene>
<dbReference type="HOGENOM" id="CLU_1531054_0_0_10"/>
<evidence type="ECO:0000313" key="2">
    <source>
        <dbReference type="Proteomes" id="UP000005631"/>
    </source>
</evidence>
<sequence length="175" mass="20698">MENKIDPLVKDREFKEAVGAFVIAFYELEFGLVFLCSMTDFDIYNRDYYLKKYIGMSLEQKRNVISDFIKEQMPELTEVWKSINSEIGQLNKDRRYIAHGFMSYHIPSENISTYIREKGVINERLLTVKEICTLTKRLYKVNTGENGVNGEFHVLFAKTRINKWNRVVNDKYKIV</sequence>
<reference evidence="1 2" key="1">
    <citation type="journal article" date="2012" name="Stand. Genomic Sci.">
        <title>Genome sequence of the orange-pigmented seawater bacterium Owenweeksia hongkongensis type strain (UST20020801(T)).</title>
        <authorList>
            <person name="Riedel T."/>
            <person name="Held B."/>
            <person name="Nolan M."/>
            <person name="Lucas S."/>
            <person name="Lapidus A."/>
            <person name="Tice H."/>
            <person name="Del Rio T.G."/>
            <person name="Cheng J.F."/>
            <person name="Han C."/>
            <person name="Tapia R."/>
            <person name="Goodwin L.A."/>
            <person name="Pitluck S."/>
            <person name="Liolios K."/>
            <person name="Mavromatis K."/>
            <person name="Pagani I."/>
            <person name="Ivanova N."/>
            <person name="Mikhailova N."/>
            <person name="Pati A."/>
            <person name="Chen A."/>
            <person name="Palaniappan K."/>
            <person name="Rohde M."/>
            <person name="Tindall B.J."/>
            <person name="Detter J.C."/>
            <person name="Goker M."/>
            <person name="Woyke T."/>
            <person name="Bristow J."/>
            <person name="Eisen J.A."/>
            <person name="Markowitz V."/>
            <person name="Hugenholtz P."/>
            <person name="Klenk H.P."/>
            <person name="Kyrpides N.C."/>
        </authorList>
    </citation>
    <scope>NUCLEOTIDE SEQUENCE</scope>
    <source>
        <strain evidence="2">DSM 17368 / JCM 12287 / NRRL B-23963</strain>
    </source>
</reference>
<dbReference type="Proteomes" id="UP000005631">
    <property type="component" value="Chromosome"/>
</dbReference>
<dbReference type="eggNOG" id="ENOG50340EG">
    <property type="taxonomic scope" value="Bacteria"/>
</dbReference>
<name>G8R7J7_OWEHD</name>
<dbReference type="KEGG" id="oho:Oweho_1353"/>
<dbReference type="AlphaFoldDB" id="G8R7J7"/>
<proteinExistence type="predicted"/>
<accession>G8R7J7</accession>
<dbReference type="EMBL" id="CP003156">
    <property type="protein sequence ID" value="AEV32350.1"/>
    <property type="molecule type" value="Genomic_DNA"/>
</dbReference>
<keyword evidence="2" id="KW-1185">Reference proteome</keyword>
<evidence type="ECO:0000313" key="1">
    <source>
        <dbReference type="EMBL" id="AEV32350.1"/>
    </source>
</evidence>
<protein>
    <recommendedName>
        <fullName evidence="3">RiboL-PSP-HEPN domain-containing protein</fullName>
    </recommendedName>
</protein>